<dbReference type="InterPro" id="IPR031304">
    <property type="entry name" value="SLT_2"/>
</dbReference>
<dbReference type="Pfam" id="PF13406">
    <property type="entry name" value="SLT_2"/>
    <property type="match status" value="1"/>
</dbReference>
<feature type="chain" id="PRO_5046279168" evidence="2">
    <location>
        <begin position="34"/>
        <end position="604"/>
    </location>
</feature>
<dbReference type="RefSeq" id="WP_381340782.1">
    <property type="nucleotide sequence ID" value="NZ_JBHMCY010000002.1"/>
</dbReference>
<dbReference type="InterPro" id="IPR023346">
    <property type="entry name" value="Lysozyme-like_dom_sf"/>
</dbReference>
<organism evidence="4 5">
    <name type="scientific">Streptomyces cinereospinus</name>
    <dbReference type="NCBI Taxonomy" id="285561"/>
    <lineage>
        <taxon>Bacteria</taxon>
        <taxon>Bacillati</taxon>
        <taxon>Actinomycetota</taxon>
        <taxon>Actinomycetes</taxon>
        <taxon>Kitasatosporales</taxon>
        <taxon>Streptomycetaceae</taxon>
        <taxon>Streptomyces</taxon>
    </lineage>
</organism>
<dbReference type="CDD" id="cd13399">
    <property type="entry name" value="Slt35-like"/>
    <property type="match status" value="1"/>
</dbReference>
<evidence type="ECO:0000256" key="1">
    <source>
        <dbReference type="SAM" id="MobiDB-lite"/>
    </source>
</evidence>
<feature type="region of interest" description="Disordered" evidence="1">
    <location>
        <begin position="269"/>
        <end position="344"/>
    </location>
</feature>
<dbReference type="SUPFAM" id="SSF53955">
    <property type="entry name" value="Lysozyme-like"/>
    <property type="match status" value="1"/>
</dbReference>
<name>A0ABV5MTT8_9ACTN</name>
<evidence type="ECO:0000256" key="2">
    <source>
        <dbReference type="SAM" id="SignalP"/>
    </source>
</evidence>
<evidence type="ECO:0000313" key="5">
    <source>
        <dbReference type="Proteomes" id="UP001589709"/>
    </source>
</evidence>
<protein>
    <submittedName>
        <fullName evidence="4">Lytic transglycosylase domain-containing protein</fullName>
    </submittedName>
</protein>
<proteinExistence type="predicted"/>
<evidence type="ECO:0000313" key="4">
    <source>
        <dbReference type="EMBL" id="MFB9461441.1"/>
    </source>
</evidence>
<dbReference type="PANTHER" id="PTHR30163">
    <property type="entry name" value="MEMBRANE-BOUND LYTIC MUREIN TRANSGLYCOSYLASE B"/>
    <property type="match status" value="1"/>
</dbReference>
<keyword evidence="5" id="KW-1185">Reference proteome</keyword>
<sequence length="604" mass="60803">MAAHFGRRLRKGATNTAVAAAVAAALVASQAPGAEPDDAGRRTATGTQPSSDAPAEDSATGNSPYYTDLPPLESPSPAPTVGPTTGPTTGPEAAGDAAAGIPATVLDAYRQAAAELRRSTPGCNLPWELLAAIGKVESGQASGGNVNANGDTITPILGPALNGDGFAHISDTDDGAFDGDSTYDRAVGPMQFIPSTWAWAGRDGNGDGVANPNNIYDAALAAGHYLCRFGWDLSVEDDLHSAILSYNQSTEYLNTVLSWLEYYRKGTHEIPDGTGALPGNRSDDRAGTGPSPQTPSQRPQTGSPSPKPAPPSGGGTTSPKPTPKPTPPATPPTTPPTATDTVDHLEDGGTAQLTATAGDAFAERVSTRAETEAGKGVAKVRVRFTVVGDTDATFTGGEKVATVVTGTAGVAVAPALRAGEKTGSFTVRATVVGRTIPGVDYTATVTARAADALARTGDAPLTCTAGGEFAGQVEVKATYRGAAADGVAVTATLVRSVLDPAENDTGPYFEDASGNAVRTLTGLETDANGLLKLPKLYADATAGSYTLRLTTEGGATLDVPLTVTAAETTTPATPTESATASATPTATASATPTESATASAEPTP</sequence>
<accession>A0ABV5MTT8</accession>
<dbReference type="InterPro" id="IPR043426">
    <property type="entry name" value="MltB-like"/>
</dbReference>
<feature type="region of interest" description="Disordered" evidence="1">
    <location>
        <begin position="567"/>
        <end position="604"/>
    </location>
</feature>
<reference evidence="4 5" key="1">
    <citation type="submission" date="2024-09" db="EMBL/GenBank/DDBJ databases">
        <authorList>
            <person name="Sun Q."/>
            <person name="Mori K."/>
        </authorList>
    </citation>
    <scope>NUCLEOTIDE SEQUENCE [LARGE SCALE GENOMIC DNA]</scope>
    <source>
        <strain evidence="4 5">JCM 6917</strain>
    </source>
</reference>
<feature type="compositionally biased region" description="Low complexity" evidence="1">
    <location>
        <begin position="81"/>
        <end position="96"/>
    </location>
</feature>
<dbReference type="Proteomes" id="UP001589709">
    <property type="component" value="Unassembled WGS sequence"/>
</dbReference>
<evidence type="ECO:0000259" key="3">
    <source>
        <dbReference type="Pfam" id="PF13406"/>
    </source>
</evidence>
<feature type="compositionally biased region" description="Low complexity" evidence="1">
    <location>
        <begin position="288"/>
        <end position="304"/>
    </location>
</feature>
<dbReference type="PANTHER" id="PTHR30163:SF8">
    <property type="entry name" value="LYTIC MUREIN TRANSGLYCOSYLASE"/>
    <property type="match status" value="1"/>
</dbReference>
<feature type="compositionally biased region" description="Pro residues" evidence="1">
    <location>
        <begin position="320"/>
        <end position="335"/>
    </location>
</feature>
<feature type="domain" description="Transglycosylase SLT" evidence="3">
    <location>
        <begin position="183"/>
        <end position="232"/>
    </location>
</feature>
<dbReference type="EMBL" id="JBHMCY010000002">
    <property type="protein sequence ID" value="MFB9461441.1"/>
    <property type="molecule type" value="Genomic_DNA"/>
</dbReference>
<comment type="caution">
    <text evidence="4">The sequence shown here is derived from an EMBL/GenBank/DDBJ whole genome shotgun (WGS) entry which is preliminary data.</text>
</comment>
<feature type="signal peptide" evidence="2">
    <location>
        <begin position="1"/>
        <end position="33"/>
    </location>
</feature>
<keyword evidence="2" id="KW-0732">Signal</keyword>
<feature type="region of interest" description="Disordered" evidence="1">
    <location>
        <begin position="30"/>
        <end position="96"/>
    </location>
</feature>
<gene>
    <name evidence="4" type="ORF">ACFF45_01505</name>
</gene>
<dbReference type="Gene3D" id="1.10.530.10">
    <property type="match status" value="1"/>
</dbReference>